<dbReference type="CDD" id="cd03319">
    <property type="entry name" value="L-Ala-DL-Glu_epimerase"/>
    <property type="match status" value="1"/>
</dbReference>
<dbReference type="InterPro" id="IPR029065">
    <property type="entry name" value="Enolase_C-like"/>
</dbReference>
<dbReference type="GO" id="GO:0000287">
    <property type="term" value="F:magnesium ion binding"/>
    <property type="evidence" value="ECO:0007669"/>
    <property type="project" value="UniProtKB-ARBA"/>
</dbReference>
<dbReference type="SFLD" id="SFLDF00009">
    <property type="entry name" value="o-succinylbenzoate_synthase"/>
    <property type="match status" value="1"/>
</dbReference>
<evidence type="ECO:0000313" key="10">
    <source>
        <dbReference type="EMBL" id="RPF51162.1"/>
    </source>
</evidence>
<comment type="similarity">
    <text evidence="1 8">Belongs to the mandelate racemase/muconate lactonizing enzyme family.</text>
</comment>
<feature type="binding site" evidence="6">
    <location>
        <position position="296"/>
    </location>
    <ligand>
        <name>substrate</name>
    </ligand>
</feature>
<dbReference type="RefSeq" id="WP_124222874.1">
    <property type="nucleotide sequence ID" value="NZ_RKRF01000011.1"/>
</dbReference>
<feature type="binding site" evidence="6">
    <location>
        <position position="323"/>
    </location>
    <ligand>
        <name>substrate</name>
    </ligand>
</feature>
<keyword evidence="3 7" id="KW-0460">Magnesium</keyword>
<dbReference type="SUPFAM" id="SSF54826">
    <property type="entry name" value="Enolase N-terminal domain-like"/>
    <property type="match status" value="1"/>
</dbReference>
<reference evidence="10 11" key="1">
    <citation type="submission" date="2018-11" db="EMBL/GenBank/DDBJ databases">
        <title>Genomic Encyclopedia of Type Strains, Phase IV (KMG-IV): sequencing the most valuable type-strain genomes for metagenomic binning, comparative biology and taxonomic classification.</title>
        <authorList>
            <person name="Goeker M."/>
        </authorList>
    </citation>
    <scope>NUCLEOTIDE SEQUENCE [LARGE SCALE GENOMIC DNA]</scope>
    <source>
        <strain evidence="10 11">DSM 18090</strain>
    </source>
</reference>
<feature type="binding site" evidence="6">
    <location>
        <position position="24"/>
    </location>
    <ligand>
        <name>substrate</name>
    </ligand>
</feature>
<accession>A0A3N5BUW0</accession>
<feature type="binding site" evidence="6">
    <location>
        <position position="160"/>
    </location>
    <ligand>
        <name>substrate</name>
    </ligand>
</feature>
<dbReference type="EMBL" id="RKRF01000011">
    <property type="protein sequence ID" value="RPF51162.1"/>
    <property type="molecule type" value="Genomic_DNA"/>
</dbReference>
<dbReference type="Pfam" id="PF02746">
    <property type="entry name" value="MR_MLE_N"/>
    <property type="match status" value="1"/>
</dbReference>
<keyword evidence="2 7" id="KW-0479">Metal-binding</keyword>
<sequence>MNIKSLESYKHTVPLKKPFKTALRTVMNLETIIVHMTLEDGTVGYGEAVPTPVITGETIESIESSILHILKPQIIGQSITEYEQLFTRLNKSLVNNTSAKAAVDMAIYDCVSQLANLPLIEFLGGKKKSIRTDFTVSIKPPNDMAHDAQQLVQDGFQSLKIKVGQGQIQQDIERLKAIRESVGEHIILRLDANQGWNVKDAIYAINEMERLGLNIELVEQPVMANDLKGLQQVTQHTHTPIMADESVFSLYDARLVLEQRAADLINLKLMKTGGIHEALKIIHLAEAFNVECMIGSMIETKLGITAAAHLASSQPNVTRYDFDAPLMLKYDLIEGGIQYQQDKIIFSNDVGLGINNIKRGSQFV</sequence>
<dbReference type="Gene3D" id="3.30.390.10">
    <property type="entry name" value="Enolase-like, N-terminal domain"/>
    <property type="match status" value="1"/>
</dbReference>
<feature type="binding site" evidence="6">
    <location>
        <position position="135"/>
    </location>
    <ligand>
        <name>substrate</name>
    </ligand>
</feature>
<dbReference type="PANTHER" id="PTHR48073">
    <property type="entry name" value="O-SUCCINYLBENZOATE SYNTHASE-RELATED"/>
    <property type="match status" value="1"/>
</dbReference>
<evidence type="ECO:0000256" key="1">
    <source>
        <dbReference type="ARBA" id="ARBA00008031"/>
    </source>
</evidence>
<feature type="binding site" evidence="6">
    <location>
        <position position="298"/>
    </location>
    <ligand>
        <name>substrate</name>
    </ligand>
</feature>
<proteinExistence type="inferred from homology"/>
<dbReference type="InterPro" id="IPR029017">
    <property type="entry name" value="Enolase-like_N"/>
</dbReference>
<evidence type="ECO:0000256" key="3">
    <source>
        <dbReference type="ARBA" id="ARBA00022842"/>
    </source>
</evidence>
<evidence type="ECO:0000313" key="11">
    <source>
        <dbReference type="Proteomes" id="UP000276443"/>
    </source>
</evidence>
<dbReference type="PANTHER" id="PTHR48073:SF2">
    <property type="entry name" value="O-SUCCINYLBENZOATE SYNTHASE"/>
    <property type="match status" value="1"/>
</dbReference>
<name>A0A3N5BUW0_9BACI</name>
<dbReference type="InterPro" id="IPR034603">
    <property type="entry name" value="Dipeptide_epimerase"/>
</dbReference>
<dbReference type="Pfam" id="PF13378">
    <property type="entry name" value="MR_MLE_C"/>
    <property type="match status" value="1"/>
</dbReference>
<keyword evidence="4 8" id="KW-0413">Isomerase</keyword>
<organism evidence="10 11">
    <name type="scientific">Aquisalibacillus elongatus</name>
    <dbReference type="NCBI Taxonomy" id="485577"/>
    <lineage>
        <taxon>Bacteria</taxon>
        <taxon>Bacillati</taxon>
        <taxon>Bacillota</taxon>
        <taxon>Bacilli</taxon>
        <taxon>Bacillales</taxon>
        <taxon>Bacillaceae</taxon>
        <taxon>Aquisalibacillus</taxon>
    </lineage>
</organism>
<feature type="active site" description="Proton acceptor; specific for (S)-substrate epimerization" evidence="5">
    <location>
        <position position="268"/>
    </location>
</feature>
<evidence type="ECO:0000256" key="5">
    <source>
        <dbReference type="PIRSR" id="PIRSR634603-1"/>
    </source>
</evidence>
<dbReference type="GO" id="GO:0016855">
    <property type="term" value="F:racemase and epimerase activity, acting on amino acids and derivatives"/>
    <property type="evidence" value="ECO:0007669"/>
    <property type="project" value="UniProtKB-UniRule"/>
</dbReference>
<dbReference type="GO" id="GO:0006518">
    <property type="term" value="P:peptide metabolic process"/>
    <property type="evidence" value="ECO:0007669"/>
    <property type="project" value="UniProtKB-ARBA"/>
</dbReference>
<protein>
    <recommendedName>
        <fullName evidence="8">Dipeptide epimerase</fullName>
        <ecNumber evidence="8">5.1.1.-</ecNumber>
    </recommendedName>
</protein>
<dbReference type="Gene3D" id="3.20.20.120">
    <property type="entry name" value="Enolase-like C-terminal domain"/>
    <property type="match status" value="1"/>
</dbReference>
<dbReference type="EC" id="5.1.1.-" evidence="8"/>
<dbReference type="SFLD" id="SFLDS00001">
    <property type="entry name" value="Enolase"/>
    <property type="match status" value="1"/>
</dbReference>
<evidence type="ECO:0000256" key="7">
    <source>
        <dbReference type="PIRSR" id="PIRSR634603-3"/>
    </source>
</evidence>
<feature type="domain" description="Mandelate racemase/muconate lactonizing enzyme C-terminal" evidence="9">
    <location>
        <begin position="141"/>
        <end position="240"/>
    </location>
</feature>
<dbReference type="OrthoDB" id="9775391at2"/>
<evidence type="ECO:0000259" key="9">
    <source>
        <dbReference type="SMART" id="SM00922"/>
    </source>
</evidence>
<evidence type="ECO:0000256" key="6">
    <source>
        <dbReference type="PIRSR" id="PIRSR634603-2"/>
    </source>
</evidence>
<comment type="cofactor">
    <cofactor evidence="7 8">
        <name>Mg(2+)</name>
        <dbReference type="ChEBI" id="CHEBI:18420"/>
    </cofactor>
    <text evidence="7 8">Binds 1 Mg(2+) ion per subunit.</text>
</comment>
<feature type="active site" description="Proton acceptor; specific for (R)-substrate epimerization" evidence="5">
    <location>
        <position position="162"/>
    </location>
</feature>
<evidence type="ECO:0000256" key="2">
    <source>
        <dbReference type="ARBA" id="ARBA00022723"/>
    </source>
</evidence>
<evidence type="ECO:0000256" key="4">
    <source>
        <dbReference type="ARBA" id="ARBA00023235"/>
    </source>
</evidence>
<dbReference type="SUPFAM" id="SSF51604">
    <property type="entry name" value="Enolase C-terminal domain-like"/>
    <property type="match status" value="1"/>
</dbReference>
<dbReference type="SMART" id="SM00922">
    <property type="entry name" value="MR_MLE"/>
    <property type="match status" value="1"/>
</dbReference>
<feature type="binding site" evidence="7">
    <location>
        <position position="191"/>
    </location>
    <ligand>
        <name>Mg(2+)</name>
        <dbReference type="ChEBI" id="CHEBI:18420"/>
    </ligand>
</feature>
<evidence type="ECO:0000256" key="8">
    <source>
        <dbReference type="RuleBase" id="RU366006"/>
    </source>
</evidence>
<comment type="caution">
    <text evidence="10">The sequence shown here is derived from an EMBL/GenBank/DDBJ whole genome shotgun (WGS) entry which is preliminary data.</text>
</comment>
<dbReference type="SFLD" id="SFLDG00180">
    <property type="entry name" value="muconate_cycloisomerase"/>
    <property type="match status" value="1"/>
</dbReference>
<gene>
    <name evidence="10" type="ORF">EDC24_2431</name>
</gene>
<keyword evidence="11" id="KW-1185">Reference proteome</keyword>
<dbReference type="AlphaFoldDB" id="A0A3N5BUW0"/>
<dbReference type="InterPro" id="IPR036849">
    <property type="entry name" value="Enolase-like_C_sf"/>
</dbReference>
<dbReference type="InterPro" id="IPR013342">
    <property type="entry name" value="Mandelate_racemase_C"/>
</dbReference>
<feature type="binding site" evidence="7">
    <location>
        <position position="244"/>
    </location>
    <ligand>
        <name>Mg(2+)</name>
        <dbReference type="ChEBI" id="CHEBI:18420"/>
    </ligand>
</feature>
<dbReference type="InterPro" id="IPR013341">
    <property type="entry name" value="Mandelate_racemase_N_dom"/>
</dbReference>
<feature type="binding site" evidence="7">
    <location>
        <position position="219"/>
    </location>
    <ligand>
        <name>Mg(2+)</name>
        <dbReference type="ChEBI" id="CHEBI:18420"/>
    </ligand>
</feature>
<feature type="binding site" evidence="6">
    <location>
        <position position="321"/>
    </location>
    <ligand>
        <name>substrate</name>
    </ligand>
</feature>
<dbReference type="Proteomes" id="UP000276443">
    <property type="component" value="Unassembled WGS sequence"/>
</dbReference>
<dbReference type="FunFam" id="3.30.390.10:FF:000009">
    <property type="entry name" value="Hydrophobic dipeptide epimerase"/>
    <property type="match status" value="1"/>
</dbReference>